<evidence type="ECO:0000259" key="1">
    <source>
        <dbReference type="PROSITE" id="PS50878"/>
    </source>
</evidence>
<dbReference type="Proteomes" id="UP000324800">
    <property type="component" value="Unassembled WGS sequence"/>
</dbReference>
<dbReference type="Gene3D" id="3.30.70.270">
    <property type="match status" value="1"/>
</dbReference>
<dbReference type="InterPro" id="IPR052055">
    <property type="entry name" value="Hepadnavirus_pol/RT"/>
</dbReference>
<keyword evidence="2" id="KW-0695">RNA-directed DNA polymerase</keyword>
<keyword evidence="2" id="KW-0808">Transferase</keyword>
<sequence length="538" mass="62814">MKFRGTEEEAKEYKIMLEEELKENIVMPFRKEQIKWYNPTFMIKKANGKWRKILDAKALNKQIADFHFKMHDSNEVKQTIRLGDWGTSLDLSSAFHHLIVQTESQPYLAFEFQNNYYTYKAMPFGTKNSPIYFATAMEPIMQQIRMKTEIRIINYVDDILLLHQNKEYLMNQTQKVIETLIYFGFTKNPEKSEIEPNQTVIFLGWEWNLANATVKTKPKKRQLLLHDLYNMRRWIKIRTEITVKQTAKLIGKLNYLRLQFQEASLFLNTMDHQKAQAARLKGWNTTMIMNKTAIPDINWWIAKLRANIPAQLIQISPQMTMTTDAAPSGGGSTLENEQEMIAMAHGTWNRRQAKLTSNNREIKAITQGLRSFAKTLKNLRIQSLSIRSDNSTAVFDIRKWKAQTSLIKKIKQVHQTIEKLRKQIQITHLPGVKNEIADALSRLSRAGDYKLKEKIFQQTCLQMNLNPTIDLFSQHFNNLLPRFMSTIRGQGEIAIDALNQTWKRELSWIHPPIPLLPAALKKIREEQIEAMIIAPIWP</sequence>
<protein>
    <submittedName>
        <fullName evidence="2">Putative reverse transcriptase</fullName>
    </submittedName>
</protein>
<dbReference type="PANTHER" id="PTHR33050:SF7">
    <property type="entry name" value="RIBONUCLEASE H"/>
    <property type="match status" value="1"/>
</dbReference>
<organism evidence="2 3">
    <name type="scientific">Streblomastix strix</name>
    <dbReference type="NCBI Taxonomy" id="222440"/>
    <lineage>
        <taxon>Eukaryota</taxon>
        <taxon>Metamonada</taxon>
        <taxon>Preaxostyla</taxon>
        <taxon>Oxymonadida</taxon>
        <taxon>Streblomastigidae</taxon>
        <taxon>Streblomastix</taxon>
    </lineage>
</organism>
<evidence type="ECO:0000313" key="2">
    <source>
        <dbReference type="EMBL" id="KAA6369154.1"/>
    </source>
</evidence>
<name>A0A5J4UFX1_9EUKA</name>
<keyword evidence="2" id="KW-0548">Nucleotidyltransferase</keyword>
<dbReference type="Pfam" id="PF00078">
    <property type="entry name" value="RVT_1"/>
    <property type="match status" value="1"/>
</dbReference>
<dbReference type="InterPro" id="IPR043128">
    <property type="entry name" value="Rev_trsase/Diguanyl_cyclase"/>
</dbReference>
<feature type="non-terminal residue" evidence="2">
    <location>
        <position position="538"/>
    </location>
</feature>
<dbReference type="Gene3D" id="3.30.420.10">
    <property type="entry name" value="Ribonuclease H-like superfamily/Ribonuclease H"/>
    <property type="match status" value="1"/>
</dbReference>
<dbReference type="PANTHER" id="PTHR33050">
    <property type="entry name" value="REVERSE TRANSCRIPTASE DOMAIN-CONTAINING PROTEIN"/>
    <property type="match status" value="1"/>
</dbReference>
<dbReference type="AlphaFoldDB" id="A0A5J4UFX1"/>
<feature type="domain" description="Reverse transcriptase" evidence="1">
    <location>
        <begin position="23"/>
        <end position="207"/>
    </location>
</feature>
<dbReference type="GO" id="GO:0003676">
    <property type="term" value="F:nucleic acid binding"/>
    <property type="evidence" value="ECO:0007669"/>
    <property type="project" value="InterPro"/>
</dbReference>
<dbReference type="OrthoDB" id="116216at2759"/>
<dbReference type="CDD" id="cd09275">
    <property type="entry name" value="RNase_HI_RT_DIRS1"/>
    <property type="match status" value="1"/>
</dbReference>
<dbReference type="Gene3D" id="3.10.10.10">
    <property type="entry name" value="HIV Type 1 Reverse Transcriptase, subunit A, domain 1"/>
    <property type="match status" value="1"/>
</dbReference>
<dbReference type="PROSITE" id="PS50878">
    <property type="entry name" value="RT_POL"/>
    <property type="match status" value="1"/>
</dbReference>
<dbReference type="GO" id="GO:0003964">
    <property type="term" value="F:RNA-directed DNA polymerase activity"/>
    <property type="evidence" value="ECO:0007669"/>
    <property type="project" value="UniProtKB-KW"/>
</dbReference>
<dbReference type="EMBL" id="SNRW01016640">
    <property type="protein sequence ID" value="KAA6369154.1"/>
    <property type="molecule type" value="Genomic_DNA"/>
</dbReference>
<evidence type="ECO:0000313" key="3">
    <source>
        <dbReference type="Proteomes" id="UP000324800"/>
    </source>
</evidence>
<dbReference type="InterPro" id="IPR043502">
    <property type="entry name" value="DNA/RNA_pol_sf"/>
</dbReference>
<gene>
    <name evidence="2" type="ORF">EZS28_035318</name>
</gene>
<reference evidence="2 3" key="1">
    <citation type="submission" date="2019-03" db="EMBL/GenBank/DDBJ databases">
        <title>Single cell metagenomics reveals metabolic interactions within the superorganism composed of flagellate Streblomastix strix and complex community of Bacteroidetes bacteria on its surface.</title>
        <authorList>
            <person name="Treitli S.C."/>
            <person name="Kolisko M."/>
            <person name="Husnik F."/>
            <person name="Keeling P."/>
            <person name="Hampl V."/>
        </authorList>
    </citation>
    <scope>NUCLEOTIDE SEQUENCE [LARGE SCALE GENOMIC DNA]</scope>
    <source>
        <strain evidence="2">ST1C</strain>
    </source>
</reference>
<proteinExistence type="predicted"/>
<dbReference type="InterPro" id="IPR000477">
    <property type="entry name" value="RT_dom"/>
</dbReference>
<dbReference type="SUPFAM" id="SSF56672">
    <property type="entry name" value="DNA/RNA polymerases"/>
    <property type="match status" value="1"/>
</dbReference>
<accession>A0A5J4UFX1</accession>
<comment type="caution">
    <text evidence="2">The sequence shown here is derived from an EMBL/GenBank/DDBJ whole genome shotgun (WGS) entry which is preliminary data.</text>
</comment>
<dbReference type="InterPro" id="IPR036397">
    <property type="entry name" value="RNaseH_sf"/>
</dbReference>